<keyword evidence="4 10" id="KW-0812">Transmembrane</keyword>
<keyword evidence="3 10" id="KW-0813">Transport</keyword>
<evidence type="ECO:0000256" key="3">
    <source>
        <dbReference type="ARBA" id="ARBA00022448"/>
    </source>
</evidence>
<feature type="transmembrane region" description="Helical" evidence="10">
    <location>
        <begin position="150"/>
        <end position="170"/>
    </location>
</feature>
<feature type="transmembrane region" description="Helical" evidence="10">
    <location>
        <begin position="191"/>
        <end position="211"/>
    </location>
</feature>
<reference evidence="11 12" key="1">
    <citation type="submission" date="2024-05" db="EMBL/GenBank/DDBJ databases">
        <title>Long read based assembly of the Candida bracarensis genome reveals expanded adhesin content.</title>
        <authorList>
            <person name="Marcet-Houben M."/>
            <person name="Ksiezopolska E."/>
            <person name="Gabaldon T."/>
        </authorList>
    </citation>
    <scope>NUCLEOTIDE SEQUENCE [LARGE SCALE GENOMIC DNA]</scope>
    <source>
        <strain evidence="11 12">CBM6</strain>
    </source>
</reference>
<keyword evidence="5 10" id="KW-0256">Endoplasmic reticulum</keyword>
<proteinExistence type="inferred from homology"/>
<dbReference type="InterPro" id="IPR007290">
    <property type="entry name" value="Arv1"/>
</dbReference>
<keyword evidence="12" id="KW-1185">Reference proteome</keyword>
<dbReference type="PANTHER" id="PTHR14467">
    <property type="entry name" value="ARV1"/>
    <property type="match status" value="1"/>
</dbReference>
<accession>A0ABR4NZ75</accession>
<dbReference type="PANTHER" id="PTHR14467:SF0">
    <property type="entry name" value="PROTEIN ARV1"/>
    <property type="match status" value="1"/>
</dbReference>
<organism evidence="11 12">
    <name type="scientific">Nakaseomyces bracarensis</name>
    <dbReference type="NCBI Taxonomy" id="273131"/>
    <lineage>
        <taxon>Eukaryota</taxon>
        <taxon>Fungi</taxon>
        <taxon>Dikarya</taxon>
        <taxon>Ascomycota</taxon>
        <taxon>Saccharomycotina</taxon>
        <taxon>Saccharomycetes</taxon>
        <taxon>Saccharomycetales</taxon>
        <taxon>Saccharomycetaceae</taxon>
        <taxon>Nakaseomyces</taxon>
    </lineage>
</organism>
<name>A0ABR4NZ75_9SACH</name>
<feature type="transmembrane region" description="Helical" evidence="10">
    <location>
        <begin position="247"/>
        <end position="269"/>
    </location>
</feature>
<keyword evidence="8 10" id="KW-0443">Lipid metabolism</keyword>
<comment type="function">
    <text evidence="10">Regulates also the sphingolipid metabolism.</text>
</comment>
<evidence type="ECO:0000313" key="11">
    <source>
        <dbReference type="EMBL" id="KAL3234410.1"/>
    </source>
</evidence>
<evidence type="ECO:0000256" key="8">
    <source>
        <dbReference type="ARBA" id="ARBA00023098"/>
    </source>
</evidence>
<keyword evidence="7 10" id="KW-0445">Lipid transport</keyword>
<comment type="function">
    <text evidence="10">Mediator of sterol homeostasis involved in sterol uptake, trafficking and distribution into membranes.</text>
</comment>
<keyword evidence="10" id="KW-0746">Sphingolipid metabolism</keyword>
<sequence>MICIECTSPTDSLFTEYSNKYVQLTECKKCHCEVDKYIEIDNVLLFIDLLLLKPGAYRHLVYNSLEVSLTKFDMDALKLKRRRSGKPYELNISWFQKYSSILRLWVLFVALEVYITWVEQEQIFHTDNVDLFNATSYKIIMQRVINWHPIQQYLFFLVYCLVDNLCLHALTELLFCQWQNWGNNTKYPKQIISYTILLSHGVKIFPILMLIWPYDNLVSMSIIKWVANLYLIESLKIITNLRYGQILKLLIVVFIIRYLLLHTLSVLFLNAKLNTDLKTAVLREITGWKILINDIMSTINFFSRNV</sequence>
<comment type="subcellular location">
    <subcellularLocation>
        <location evidence="1 10">Endoplasmic reticulum membrane</location>
        <topology evidence="1 10">Multi-pass membrane protein</topology>
    </subcellularLocation>
    <subcellularLocation>
        <location evidence="10">Golgi apparatus membrane</location>
        <topology evidence="10">Multi-pass membrane protein</topology>
    </subcellularLocation>
</comment>
<comment type="similarity">
    <text evidence="2 10">Belongs to the ARV1 family.</text>
</comment>
<keyword evidence="10" id="KW-0333">Golgi apparatus</keyword>
<dbReference type="EMBL" id="JBEVYD010000003">
    <property type="protein sequence ID" value="KAL3234410.1"/>
    <property type="molecule type" value="Genomic_DNA"/>
</dbReference>
<evidence type="ECO:0000256" key="2">
    <source>
        <dbReference type="ARBA" id="ARBA00009187"/>
    </source>
</evidence>
<comment type="caution">
    <text evidence="11">The sequence shown here is derived from an EMBL/GenBank/DDBJ whole genome shotgun (WGS) entry which is preliminary data.</text>
</comment>
<keyword evidence="6 10" id="KW-1133">Transmembrane helix</keyword>
<dbReference type="Pfam" id="PF04161">
    <property type="entry name" value="Arv1"/>
    <property type="match status" value="1"/>
</dbReference>
<evidence type="ECO:0000256" key="5">
    <source>
        <dbReference type="ARBA" id="ARBA00022824"/>
    </source>
</evidence>
<keyword evidence="9 10" id="KW-0472">Membrane</keyword>
<evidence type="ECO:0000256" key="9">
    <source>
        <dbReference type="ARBA" id="ARBA00023136"/>
    </source>
</evidence>
<evidence type="ECO:0000256" key="4">
    <source>
        <dbReference type="ARBA" id="ARBA00022692"/>
    </source>
</evidence>
<evidence type="ECO:0000256" key="1">
    <source>
        <dbReference type="ARBA" id="ARBA00004477"/>
    </source>
</evidence>
<evidence type="ECO:0000256" key="7">
    <source>
        <dbReference type="ARBA" id="ARBA00023055"/>
    </source>
</evidence>
<evidence type="ECO:0000256" key="10">
    <source>
        <dbReference type="RuleBase" id="RU368065"/>
    </source>
</evidence>
<gene>
    <name evidence="11" type="ORF">RNJ44_03172</name>
</gene>
<evidence type="ECO:0000313" key="12">
    <source>
        <dbReference type="Proteomes" id="UP001623330"/>
    </source>
</evidence>
<protein>
    <recommendedName>
        <fullName evidence="10">Protein ARV</fullName>
    </recommendedName>
</protein>
<dbReference type="Proteomes" id="UP001623330">
    <property type="component" value="Unassembled WGS sequence"/>
</dbReference>
<evidence type="ECO:0000256" key="6">
    <source>
        <dbReference type="ARBA" id="ARBA00022989"/>
    </source>
</evidence>